<gene>
    <name evidence="1" type="ORF">SAMN05216199_2180</name>
</gene>
<dbReference type="Proteomes" id="UP000199019">
    <property type="component" value="Unassembled WGS sequence"/>
</dbReference>
<dbReference type="PIRSF" id="PIRSF001439">
    <property type="entry name" value="CryM"/>
    <property type="match status" value="1"/>
</dbReference>
<dbReference type="InterPro" id="IPR003462">
    <property type="entry name" value="ODC_Mu_crystall"/>
</dbReference>
<name>A0A1H9UYN0_9MICO</name>
<evidence type="ECO:0000313" key="1">
    <source>
        <dbReference type="EMBL" id="SES14458.1"/>
    </source>
</evidence>
<proteinExistence type="predicted"/>
<dbReference type="InterPro" id="IPR036291">
    <property type="entry name" value="NAD(P)-bd_dom_sf"/>
</dbReference>
<dbReference type="GO" id="GO:0005737">
    <property type="term" value="C:cytoplasm"/>
    <property type="evidence" value="ECO:0007669"/>
    <property type="project" value="TreeGrafter"/>
</dbReference>
<sequence>MRVLTEDDVRRLLPRPEECVELVAAALTALADGRAEVPPKPAVHTLPGTFANAMPAAWPERGLLGCKWISIFPDNPSRGLPTAAGVMIVNDGATGLPVCLMPAAELTAARTAAVSGACVRALAPVRPGPVAITGAGVQARSHLRVLEALGCDDVVVWARRPEARDALVAWAAEATPGIRLRTAADPAAAVRDAAVVVTALSIGVEGAELDPSWVRDDALLLPLDYATSVGPALAATALLAADHRTQFEAVRAERKLGDYPSPTTWTGALLGPAAVESPRGRVVCQNLGNGLSDLVVADAVWRAVRDNGVGQVVDGAAS</sequence>
<dbReference type="STRING" id="587636.SAMN05216199_2180"/>
<dbReference type="Gene3D" id="3.30.1780.10">
    <property type="entry name" value="ornithine cyclodeaminase, domain 1"/>
    <property type="match status" value="1"/>
</dbReference>
<dbReference type="Pfam" id="PF02423">
    <property type="entry name" value="OCD_Mu_crystall"/>
    <property type="match status" value="1"/>
</dbReference>
<dbReference type="AlphaFoldDB" id="A0A1H9UYN0"/>
<dbReference type="RefSeq" id="WP_091757984.1">
    <property type="nucleotide sequence ID" value="NZ_FOHB01000003.1"/>
</dbReference>
<dbReference type="EMBL" id="FOHB01000003">
    <property type="protein sequence ID" value="SES14458.1"/>
    <property type="molecule type" value="Genomic_DNA"/>
</dbReference>
<reference evidence="2" key="1">
    <citation type="submission" date="2016-10" db="EMBL/GenBank/DDBJ databases">
        <authorList>
            <person name="Varghese N."/>
            <person name="Submissions S."/>
        </authorList>
    </citation>
    <scope>NUCLEOTIDE SEQUENCE [LARGE SCALE GENOMIC DNA]</scope>
    <source>
        <strain evidence="2">CGMCC 1.6963</strain>
    </source>
</reference>
<dbReference type="Gene3D" id="3.40.50.720">
    <property type="entry name" value="NAD(P)-binding Rossmann-like Domain"/>
    <property type="match status" value="1"/>
</dbReference>
<keyword evidence="2" id="KW-1185">Reference proteome</keyword>
<dbReference type="OrthoDB" id="3396397at2"/>
<dbReference type="SUPFAM" id="SSF51735">
    <property type="entry name" value="NAD(P)-binding Rossmann-fold domains"/>
    <property type="match status" value="1"/>
</dbReference>
<accession>A0A1H9UYN0</accession>
<dbReference type="InterPro" id="IPR023401">
    <property type="entry name" value="ODC_N"/>
</dbReference>
<evidence type="ECO:0000313" key="2">
    <source>
        <dbReference type="Proteomes" id="UP000199019"/>
    </source>
</evidence>
<organism evidence="1 2">
    <name type="scientific">Pedococcus cremeus</name>
    <dbReference type="NCBI Taxonomy" id="587636"/>
    <lineage>
        <taxon>Bacteria</taxon>
        <taxon>Bacillati</taxon>
        <taxon>Actinomycetota</taxon>
        <taxon>Actinomycetes</taxon>
        <taxon>Micrococcales</taxon>
        <taxon>Intrasporangiaceae</taxon>
        <taxon>Pedococcus</taxon>
    </lineage>
</organism>
<dbReference type="PANTHER" id="PTHR13812:SF19">
    <property type="entry name" value="KETIMINE REDUCTASE MU-CRYSTALLIN"/>
    <property type="match status" value="1"/>
</dbReference>
<dbReference type="PANTHER" id="PTHR13812">
    <property type="entry name" value="KETIMINE REDUCTASE MU-CRYSTALLIN"/>
    <property type="match status" value="1"/>
</dbReference>
<protein>
    <submittedName>
        <fullName evidence="1">Ornithine cyclodeaminase/alanine dehydrogenase</fullName>
    </submittedName>
</protein>